<keyword evidence="3 5" id="KW-1133">Transmembrane helix</keyword>
<dbReference type="PROSITE" id="PS50850">
    <property type="entry name" value="MFS"/>
    <property type="match status" value="1"/>
</dbReference>
<evidence type="ECO:0000256" key="1">
    <source>
        <dbReference type="ARBA" id="ARBA00004141"/>
    </source>
</evidence>
<dbReference type="Gene3D" id="1.20.1250.20">
    <property type="entry name" value="MFS general substrate transporter like domains"/>
    <property type="match status" value="1"/>
</dbReference>
<accession>A0A1X6N678</accession>
<dbReference type="GO" id="GO:0022857">
    <property type="term" value="F:transmembrane transporter activity"/>
    <property type="evidence" value="ECO:0007669"/>
    <property type="project" value="InterPro"/>
</dbReference>
<dbReference type="PANTHER" id="PTHR23502:SF134">
    <property type="entry name" value="MAJOR FACILITATOR SUPERFAMILY (MFS) PROFILE DOMAIN-CONTAINING PROTEIN-RELATED"/>
    <property type="match status" value="1"/>
</dbReference>
<keyword evidence="4 5" id="KW-0472">Membrane</keyword>
<protein>
    <recommendedName>
        <fullName evidence="6">Major facilitator superfamily (MFS) profile domain-containing protein</fullName>
    </recommendedName>
</protein>
<feature type="transmembrane region" description="Helical" evidence="5">
    <location>
        <begin position="330"/>
        <end position="348"/>
    </location>
</feature>
<dbReference type="AlphaFoldDB" id="A0A1X6N678"/>
<reference evidence="7 8" key="1">
    <citation type="submission" date="2017-04" db="EMBL/GenBank/DDBJ databases">
        <title>Genome Sequence of the Model Brown-Rot Fungus Postia placenta SB12.</title>
        <authorList>
            <consortium name="DOE Joint Genome Institute"/>
            <person name="Gaskell J."/>
            <person name="Kersten P."/>
            <person name="Larrondo L.F."/>
            <person name="Canessa P."/>
            <person name="Martinez D."/>
            <person name="Hibbett D."/>
            <person name="Schmoll M."/>
            <person name="Kubicek C.P."/>
            <person name="Martinez A.T."/>
            <person name="Yadav J."/>
            <person name="Master E."/>
            <person name="Magnuson J.K."/>
            <person name="James T."/>
            <person name="Yaver D."/>
            <person name="Berka R."/>
            <person name="Labutti K."/>
            <person name="Lipzen A."/>
            <person name="Aerts A."/>
            <person name="Barry K."/>
            <person name="Henrissat B."/>
            <person name="Blanchette R."/>
            <person name="Grigoriev I."/>
            <person name="Cullen D."/>
        </authorList>
    </citation>
    <scope>NUCLEOTIDE SEQUENCE [LARGE SCALE GENOMIC DNA]</scope>
    <source>
        <strain evidence="7 8">MAD-698-R-SB12</strain>
    </source>
</reference>
<dbReference type="GO" id="GO:0005886">
    <property type="term" value="C:plasma membrane"/>
    <property type="evidence" value="ECO:0007669"/>
    <property type="project" value="TreeGrafter"/>
</dbReference>
<feature type="transmembrane region" description="Helical" evidence="5">
    <location>
        <begin position="22"/>
        <end position="45"/>
    </location>
</feature>
<dbReference type="InterPro" id="IPR036259">
    <property type="entry name" value="MFS_trans_sf"/>
</dbReference>
<dbReference type="InterPro" id="IPR011701">
    <property type="entry name" value="MFS"/>
</dbReference>
<feature type="transmembrane region" description="Helical" evidence="5">
    <location>
        <begin position="422"/>
        <end position="443"/>
    </location>
</feature>
<dbReference type="FunFam" id="1.20.1250.20:FF:000082">
    <property type="entry name" value="MFS multidrug transporter, putative"/>
    <property type="match status" value="1"/>
</dbReference>
<gene>
    <name evidence="7" type="ORF">POSPLADRAFT_1137856</name>
</gene>
<feature type="transmembrane region" description="Helical" evidence="5">
    <location>
        <begin position="151"/>
        <end position="169"/>
    </location>
</feature>
<evidence type="ECO:0000313" key="8">
    <source>
        <dbReference type="Proteomes" id="UP000194127"/>
    </source>
</evidence>
<organism evidence="7 8">
    <name type="scientific">Postia placenta MAD-698-R-SB12</name>
    <dbReference type="NCBI Taxonomy" id="670580"/>
    <lineage>
        <taxon>Eukaryota</taxon>
        <taxon>Fungi</taxon>
        <taxon>Dikarya</taxon>
        <taxon>Basidiomycota</taxon>
        <taxon>Agaricomycotina</taxon>
        <taxon>Agaricomycetes</taxon>
        <taxon>Polyporales</taxon>
        <taxon>Adustoporiaceae</taxon>
        <taxon>Rhodonia</taxon>
    </lineage>
</organism>
<feature type="transmembrane region" description="Helical" evidence="5">
    <location>
        <begin position="57"/>
        <end position="76"/>
    </location>
</feature>
<dbReference type="SUPFAM" id="SSF103473">
    <property type="entry name" value="MFS general substrate transporter"/>
    <property type="match status" value="1"/>
</dbReference>
<evidence type="ECO:0000313" key="7">
    <source>
        <dbReference type="EMBL" id="OSX64107.1"/>
    </source>
</evidence>
<comment type="subcellular location">
    <subcellularLocation>
        <location evidence="1">Membrane</location>
        <topology evidence="1">Multi-pass membrane protein</topology>
    </subcellularLocation>
</comment>
<evidence type="ECO:0000256" key="2">
    <source>
        <dbReference type="ARBA" id="ARBA00022692"/>
    </source>
</evidence>
<dbReference type="STRING" id="670580.A0A1X6N678"/>
<feature type="transmembrane region" description="Helical" evidence="5">
    <location>
        <begin position="398"/>
        <end position="416"/>
    </location>
</feature>
<dbReference type="EMBL" id="KZ110594">
    <property type="protein sequence ID" value="OSX64107.1"/>
    <property type="molecule type" value="Genomic_DNA"/>
</dbReference>
<dbReference type="Proteomes" id="UP000194127">
    <property type="component" value="Unassembled WGS sequence"/>
</dbReference>
<evidence type="ECO:0000259" key="6">
    <source>
        <dbReference type="PROSITE" id="PS50850"/>
    </source>
</evidence>
<evidence type="ECO:0000256" key="4">
    <source>
        <dbReference type="ARBA" id="ARBA00023136"/>
    </source>
</evidence>
<feature type="transmembrane region" description="Helical" evidence="5">
    <location>
        <begin position="354"/>
        <end position="377"/>
    </location>
</feature>
<feature type="transmembrane region" description="Helical" evidence="5">
    <location>
        <begin position="293"/>
        <end position="310"/>
    </location>
</feature>
<dbReference type="RefSeq" id="XP_024340901.1">
    <property type="nucleotide sequence ID" value="XM_024484846.1"/>
</dbReference>
<evidence type="ECO:0000256" key="3">
    <source>
        <dbReference type="ARBA" id="ARBA00022989"/>
    </source>
</evidence>
<feature type="domain" description="Major facilitator superfamily (MFS) profile" evidence="6">
    <location>
        <begin position="23"/>
        <end position="449"/>
    </location>
</feature>
<feature type="transmembrane region" description="Helical" evidence="5">
    <location>
        <begin position="88"/>
        <end position="105"/>
    </location>
</feature>
<feature type="transmembrane region" description="Helical" evidence="5">
    <location>
        <begin position="254"/>
        <end position="273"/>
    </location>
</feature>
<dbReference type="Pfam" id="PF07690">
    <property type="entry name" value="MFS_1"/>
    <property type="match status" value="1"/>
</dbReference>
<name>A0A1X6N678_9APHY</name>
<evidence type="ECO:0000256" key="5">
    <source>
        <dbReference type="SAM" id="Phobius"/>
    </source>
</evidence>
<feature type="transmembrane region" description="Helical" evidence="5">
    <location>
        <begin position="117"/>
        <end position="139"/>
    </location>
</feature>
<dbReference type="OrthoDB" id="5376138at2759"/>
<dbReference type="CDD" id="cd17323">
    <property type="entry name" value="MFS_Tpo1_MDR_like"/>
    <property type="match status" value="1"/>
</dbReference>
<keyword evidence="8" id="KW-1185">Reference proteome</keyword>
<feature type="transmembrane region" description="Helical" evidence="5">
    <location>
        <begin position="181"/>
        <end position="199"/>
    </location>
</feature>
<dbReference type="GeneID" id="36329795"/>
<dbReference type="InterPro" id="IPR020846">
    <property type="entry name" value="MFS_dom"/>
</dbReference>
<dbReference type="PANTHER" id="PTHR23502">
    <property type="entry name" value="MAJOR FACILITATOR SUPERFAMILY"/>
    <property type="match status" value="1"/>
</dbReference>
<feature type="non-terminal residue" evidence="7">
    <location>
        <position position="1"/>
    </location>
</feature>
<proteinExistence type="predicted"/>
<keyword evidence="2 5" id="KW-0812">Transmembrane</keyword>
<sequence>QIEFEKGDQRDPANFSVARKRAILLTACLFSVLVASSSGAYALGFPSMTRDLNCTQFQATVGIAVYALGFGVPPLVTASFSEETGRQPLYLCSGIGFLLFTIGTAEAKNIQTVLITRFFAGAFGSTGSTMVGGTVADIFAPYERGFAMSSFAVAAIGATGVGCLAAGWIEQNPHMEWRWIQWIHAIFAGVFVIMVPIFMRETRASVLLVRLAKKMRKDGNKRIRARVEDERAALSTLIWISCTRPLYLLLTEPVIASFTLWVGFAWGILYVLIESIGPVFRTLHQFNSGQVGTVYIAITIGSVLGFATNLIQERLYRKYVGTRGPEARLFAPMAAAFIFPIGMFIYAWSTYSKVYWIALAIGIVIIMWALFILYLSVFTYLADCYGPFASSALAGQSLFRNMMGMAFPLFCQQMFAKLTYHWANTIFAFIAVLMIPIPYILFFKGPQIRARSKFASQVMQK</sequence>